<dbReference type="Proteomes" id="UP000548423">
    <property type="component" value="Unassembled WGS sequence"/>
</dbReference>
<sequence length="489" mass="55533">MKLKTKKYLAGIVILIVLIIGVTLLMTFAMPKTGNLSGVTLPAAPADKPVQNINSDILYKEKDWTTNFTHDASIIKADGWYYAFSTDYMVGAPPKPGIQIRKSKDLIKWEFVGRVFEQVSQEAWEWTKGTTFWAPDVVKLNDKYYLYYSVSSVGKRNSYIGVAVSDNIEGPWKDEGAVFKSQEGDEHTVNAIDPDIVLDEHGQAWMVYGSYFGGIFITKVDSATGKLVDPNDEGTLVAQRKNMNYGIEGPEIIYNGDTGYYYLTVSYEWLEDTYNVRTARSKNITGPYVDYNGSEMIDTTDESFNTGNKLVGAYRFENSDGWLGTGHNALFEENGEYYLTHNARAGEDVYWSHLHVRKIVWTDDGWPVVSPERYAGEAEQEINEENIIGKWEQILLPRYDDSLQVSQNLQLKSNGEMGEDDKSRWALTGDNTLELTVYDPGRAPDDYWKYKLKVIPAWDWENWNGTLVFTGMDQEGTVLWGKKTVEKNK</sequence>
<keyword evidence="8" id="KW-1133">Transmembrane helix</keyword>
<keyword evidence="8" id="KW-0812">Transmembrane</keyword>
<evidence type="ECO:0000313" key="11">
    <source>
        <dbReference type="Proteomes" id="UP000548423"/>
    </source>
</evidence>
<evidence type="ECO:0000256" key="6">
    <source>
        <dbReference type="PIRSR" id="PIRSR606710-2"/>
    </source>
</evidence>
<reference evidence="11" key="2">
    <citation type="submission" date="2020-08" db="EMBL/GenBank/DDBJ databases">
        <title>The Agave Microbiome: Exploring the role of microbial communities in plant adaptations to desert environments.</title>
        <authorList>
            <person name="Partida-Martinez L.P."/>
        </authorList>
    </citation>
    <scope>NUCLEOTIDE SEQUENCE [LARGE SCALE GENOMIC DNA]</scope>
    <source>
        <strain evidence="11">AT2.8</strain>
    </source>
</reference>
<dbReference type="AlphaFoldDB" id="A0A852TN82"/>
<dbReference type="GO" id="GO:0046558">
    <property type="term" value="F:arabinan endo-1,5-alpha-L-arabinosidase activity"/>
    <property type="evidence" value="ECO:0007669"/>
    <property type="project" value="UniProtKB-EC"/>
</dbReference>
<dbReference type="PANTHER" id="PTHR43301:SF3">
    <property type="entry name" value="ARABINAN ENDO-1,5-ALPHA-L-ARABINOSIDASE A-RELATED"/>
    <property type="match status" value="1"/>
</dbReference>
<dbReference type="InterPro" id="IPR050727">
    <property type="entry name" value="GH43_arabinanases"/>
</dbReference>
<dbReference type="SUPFAM" id="SSF75005">
    <property type="entry name" value="Arabinanase/levansucrase/invertase"/>
    <property type="match status" value="1"/>
</dbReference>
<feature type="active site" description="Proton acceptor" evidence="5">
    <location>
        <position position="71"/>
    </location>
</feature>
<comment type="similarity">
    <text evidence="2 7">Belongs to the glycosyl hydrolase 43 family.</text>
</comment>
<protein>
    <submittedName>
        <fullName evidence="10">Arabinan endo-1,5-alpha-L-arabinosidase</fullName>
        <ecNumber evidence="10">3.2.1.99</ecNumber>
    </submittedName>
</protein>
<keyword evidence="3 7" id="KW-0378">Hydrolase</keyword>
<reference evidence="11" key="1">
    <citation type="submission" date="2020-07" db="EMBL/GenBank/DDBJ databases">
        <authorList>
            <person name="Partida-Martinez L."/>
            <person name="Huntemann M."/>
            <person name="Clum A."/>
            <person name="Wang J."/>
            <person name="Palaniappan K."/>
            <person name="Ritter S."/>
            <person name="Chen I.-M."/>
            <person name="Stamatis D."/>
            <person name="Reddy T."/>
            <person name="O'Malley R."/>
            <person name="Daum C."/>
            <person name="Shapiro N."/>
            <person name="Ivanova N."/>
            <person name="Kyrpides N."/>
            <person name="Woyke T."/>
        </authorList>
    </citation>
    <scope>NUCLEOTIDE SEQUENCE [LARGE SCALE GENOMIC DNA]</scope>
    <source>
        <strain evidence="11">AT2.8</strain>
    </source>
</reference>
<dbReference type="CDD" id="cd08998">
    <property type="entry name" value="GH43_Arb43a-like"/>
    <property type="match status" value="1"/>
</dbReference>
<evidence type="ECO:0000313" key="10">
    <source>
        <dbReference type="EMBL" id="NYE09116.1"/>
    </source>
</evidence>
<dbReference type="InterPro" id="IPR023296">
    <property type="entry name" value="Glyco_hydro_beta-prop_sf"/>
</dbReference>
<feature type="domain" description="Extracellular endo-alpha-(1-&gt;5)-L-arabinanase C-terminal" evidence="9">
    <location>
        <begin position="371"/>
        <end position="481"/>
    </location>
</feature>
<dbReference type="Pfam" id="PF16369">
    <property type="entry name" value="GH43_C"/>
    <property type="match status" value="1"/>
</dbReference>
<evidence type="ECO:0000256" key="5">
    <source>
        <dbReference type="PIRSR" id="PIRSR606710-1"/>
    </source>
</evidence>
<keyword evidence="8" id="KW-0472">Membrane</keyword>
<gene>
    <name evidence="10" type="ORF">F4694_005973</name>
</gene>
<dbReference type="EC" id="3.2.1.99" evidence="10"/>
<feature type="site" description="Important for catalytic activity, responsible for pKa modulation of the active site Glu and correct orientation of both the proton donor and substrate" evidence="6">
    <location>
        <position position="193"/>
    </location>
</feature>
<dbReference type="GO" id="GO:0005975">
    <property type="term" value="P:carbohydrate metabolic process"/>
    <property type="evidence" value="ECO:0007669"/>
    <property type="project" value="InterPro"/>
</dbReference>
<evidence type="ECO:0000256" key="2">
    <source>
        <dbReference type="ARBA" id="ARBA00009865"/>
    </source>
</evidence>
<evidence type="ECO:0000256" key="4">
    <source>
        <dbReference type="ARBA" id="ARBA00023295"/>
    </source>
</evidence>
<evidence type="ECO:0000256" key="7">
    <source>
        <dbReference type="RuleBase" id="RU361187"/>
    </source>
</evidence>
<dbReference type="Gene3D" id="2.115.10.20">
    <property type="entry name" value="Glycosyl hydrolase domain, family 43"/>
    <property type="match status" value="1"/>
</dbReference>
<comment type="caution">
    <text evidence="10">The sequence shown here is derived from an EMBL/GenBank/DDBJ whole genome shotgun (WGS) entry which is preliminary data.</text>
</comment>
<keyword evidence="4 7" id="KW-0326">Glycosidase</keyword>
<feature type="active site" description="Proton donor" evidence="5">
    <location>
        <position position="248"/>
    </location>
</feature>
<dbReference type="Pfam" id="PF04616">
    <property type="entry name" value="Glyco_hydro_43"/>
    <property type="match status" value="1"/>
</dbReference>
<comment type="pathway">
    <text evidence="1">Glycan metabolism; L-arabinan degradation.</text>
</comment>
<feature type="transmembrane region" description="Helical" evidence="8">
    <location>
        <begin position="12"/>
        <end position="30"/>
    </location>
</feature>
<evidence type="ECO:0000256" key="8">
    <source>
        <dbReference type="SAM" id="Phobius"/>
    </source>
</evidence>
<dbReference type="Gene3D" id="2.40.128.10">
    <property type="match status" value="1"/>
</dbReference>
<accession>A0A852TN82</accession>
<dbReference type="PANTHER" id="PTHR43301">
    <property type="entry name" value="ARABINAN ENDO-1,5-ALPHA-L-ARABINOSIDASE"/>
    <property type="match status" value="1"/>
</dbReference>
<evidence type="ECO:0000259" key="9">
    <source>
        <dbReference type="Pfam" id="PF16369"/>
    </source>
</evidence>
<name>A0A852TN82_9BACI</name>
<dbReference type="InterPro" id="IPR006710">
    <property type="entry name" value="Glyco_hydro_43"/>
</dbReference>
<proteinExistence type="inferred from homology"/>
<evidence type="ECO:0000256" key="1">
    <source>
        <dbReference type="ARBA" id="ARBA00004834"/>
    </source>
</evidence>
<organism evidence="10 11">
    <name type="scientific">Neobacillus niacini</name>
    <dbReference type="NCBI Taxonomy" id="86668"/>
    <lineage>
        <taxon>Bacteria</taxon>
        <taxon>Bacillati</taxon>
        <taxon>Bacillota</taxon>
        <taxon>Bacilli</taxon>
        <taxon>Bacillales</taxon>
        <taxon>Bacillaceae</taxon>
        <taxon>Neobacillus</taxon>
    </lineage>
</organism>
<dbReference type="EMBL" id="JACCBX010000018">
    <property type="protein sequence ID" value="NYE09116.1"/>
    <property type="molecule type" value="Genomic_DNA"/>
</dbReference>
<evidence type="ECO:0000256" key="3">
    <source>
        <dbReference type="ARBA" id="ARBA00022801"/>
    </source>
</evidence>
<dbReference type="InterPro" id="IPR032291">
    <property type="entry name" value="Abn2_C"/>
</dbReference>